<dbReference type="GO" id="GO:0004713">
    <property type="term" value="F:protein tyrosine kinase activity"/>
    <property type="evidence" value="ECO:0007669"/>
    <property type="project" value="InterPro"/>
</dbReference>
<dbReference type="PROSITE" id="PS50011">
    <property type="entry name" value="PROTEIN_KINASE_DOM"/>
    <property type="match status" value="1"/>
</dbReference>
<dbReference type="InterPro" id="IPR002110">
    <property type="entry name" value="Ankyrin_rpt"/>
</dbReference>
<dbReference type="PROSITE" id="PS00109">
    <property type="entry name" value="PROTEIN_KINASE_TYR"/>
    <property type="match status" value="1"/>
</dbReference>
<reference evidence="3" key="1">
    <citation type="submission" date="2020-11" db="EMBL/GenBank/DDBJ databases">
        <authorList>
            <person name="Tran Van P."/>
        </authorList>
    </citation>
    <scope>NUCLEOTIDE SEQUENCE</scope>
</reference>
<dbReference type="SUPFAM" id="SSF48403">
    <property type="entry name" value="Ankyrin repeat"/>
    <property type="match status" value="1"/>
</dbReference>
<dbReference type="GO" id="GO:0005634">
    <property type="term" value="C:nucleus"/>
    <property type="evidence" value="ECO:0007669"/>
    <property type="project" value="TreeGrafter"/>
</dbReference>
<dbReference type="Pfam" id="PF00069">
    <property type="entry name" value="Pkinase"/>
    <property type="match status" value="1"/>
</dbReference>
<gene>
    <name evidence="3" type="ORF">CTOB1V02_LOCUS10954</name>
</gene>
<sequence>YGHEAVTRLLLDRGAHVNAAEESGATPLHLSSQRGHDAVALLLLERGAHVNAVDELGFTPLHLSSQNGHDAVALLLLERGAHVNAVEKDGWTPLHLSSQNGHDAVALLLLDRGADLNVTTEEGFTPLHLSAQNGHQDVSLLLIERGADVCATTCNGKTPLHDGSASGHREVVDLLLSRGAEIDSVTESGSTAIHWACQFGHLDVIKALGDRKARTDTIAVNGMTPLSIACCSGKWDVVSLLIKLYGPAIVQHTTSQLENDFTPLICWVIRAGAPLAILELLVVNGASVYDITFDGVSYLHYACVHGSFDTVEFIHSKGVRWNVVDANGLNPVHYAVKRGDAVFQQKIKDLLGTEMFNRLEQMEVTPRLNRLDSDFEDVAKIGSGSYGNVFKGRWKKNNEWYAMKRLEPRERFTLENIEQEFDWLISRVHSPFITHTHWHWLENHGNSSISYIVMEKCDSDLGYWMKANPCGKRDRREVLQYISDIAAGLRFLHYYDHGLIHRDLASRNILLKKGVVVGSDPPRTVAKISDLGLASDKTSAATGEQFPLHSSGWNRPEPFPPPELPSIVTSTPLNYNESIDIYNAGMIFHQLLAFERAQAIQPNKLTEDFKKQQPKDISSFLERMVASKEKRPNAYEVERATKKWLTHYKQSLKAEGEVHHFVTCHVQSVGAPGTRPSDDLAALTSDRSTCRSATAVREGSSVLKQATAFETPNGSIQALESDGDAPIPIENITLHYCGVPVPSERVEGEASIGPIALSPYGGLRSLAETISRPVDEAPLGSPRSAFHSGECPESTVASYSSVIVREAMHYGGRRIA</sequence>
<dbReference type="Gene3D" id="1.10.510.10">
    <property type="entry name" value="Transferase(Phosphotransferase) domain 1"/>
    <property type="match status" value="1"/>
</dbReference>
<organism evidence="3">
    <name type="scientific">Cyprideis torosa</name>
    <dbReference type="NCBI Taxonomy" id="163714"/>
    <lineage>
        <taxon>Eukaryota</taxon>
        <taxon>Metazoa</taxon>
        <taxon>Ecdysozoa</taxon>
        <taxon>Arthropoda</taxon>
        <taxon>Crustacea</taxon>
        <taxon>Oligostraca</taxon>
        <taxon>Ostracoda</taxon>
        <taxon>Podocopa</taxon>
        <taxon>Podocopida</taxon>
        <taxon>Cytherocopina</taxon>
        <taxon>Cytheroidea</taxon>
        <taxon>Cytherideidae</taxon>
        <taxon>Cyprideis</taxon>
    </lineage>
</organism>
<evidence type="ECO:0000313" key="3">
    <source>
        <dbReference type="EMBL" id="CAD7233131.1"/>
    </source>
</evidence>
<dbReference type="PROSITE" id="PS00107">
    <property type="entry name" value="PROTEIN_KINASE_ATP"/>
    <property type="match status" value="1"/>
</dbReference>
<dbReference type="SUPFAM" id="SSF56112">
    <property type="entry name" value="Protein kinase-like (PK-like)"/>
    <property type="match status" value="1"/>
</dbReference>
<proteinExistence type="predicted"/>
<dbReference type="OrthoDB" id="6332692at2759"/>
<dbReference type="PROSITE" id="PS50088">
    <property type="entry name" value="ANK_REPEAT"/>
    <property type="match status" value="7"/>
</dbReference>
<dbReference type="InterPro" id="IPR050776">
    <property type="entry name" value="Ank_Repeat/CDKN_Inhibitor"/>
</dbReference>
<dbReference type="PANTHER" id="PTHR24201:SF16">
    <property type="entry name" value="ANKYRIN-1-LIKE-RELATED"/>
    <property type="match status" value="1"/>
</dbReference>
<keyword evidence="2" id="KW-0040">ANK repeat</keyword>
<dbReference type="PRINTS" id="PR01415">
    <property type="entry name" value="ANKYRIN"/>
</dbReference>
<dbReference type="Pfam" id="PF13857">
    <property type="entry name" value="Ank_5"/>
    <property type="match status" value="1"/>
</dbReference>
<protein>
    <submittedName>
        <fullName evidence="3">Uncharacterized protein</fullName>
    </submittedName>
</protein>
<dbReference type="AlphaFoldDB" id="A0A7R8WM96"/>
<dbReference type="Pfam" id="PF13637">
    <property type="entry name" value="Ank_4"/>
    <property type="match status" value="1"/>
</dbReference>
<dbReference type="SMART" id="SM00219">
    <property type="entry name" value="TyrKc"/>
    <property type="match status" value="1"/>
</dbReference>
<dbReference type="Pfam" id="PF12796">
    <property type="entry name" value="Ank_2"/>
    <property type="match status" value="1"/>
</dbReference>
<dbReference type="PANTHER" id="PTHR24201">
    <property type="entry name" value="ANK_REP_REGION DOMAIN-CONTAINING PROTEIN"/>
    <property type="match status" value="1"/>
</dbReference>
<dbReference type="PROSITE" id="PS50297">
    <property type="entry name" value="ANK_REP_REGION"/>
    <property type="match status" value="6"/>
</dbReference>
<dbReference type="InterPro" id="IPR017441">
    <property type="entry name" value="Protein_kinase_ATP_BS"/>
</dbReference>
<evidence type="ECO:0000256" key="2">
    <source>
        <dbReference type="ARBA" id="ARBA00023043"/>
    </source>
</evidence>
<dbReference type="Pfam" id="PF00023">
    <property type="entry name" value="Ank"/>
    <property type="match status" value="2"/>
</dbReference>
<dbReference type="GO" id="GO:0005524">
    <property type="term" value="F:ATP binding"/>
    <property type="evidence" value="ECO:0007669"/>
    <property type="project" value="UniProtKB-UniRule"/>
</dbReference>
<accession>A0A7R8WM96</accession>
<feature type="non-terminal residue" evidence="3">
    <location>
        <position position="816"/>
    </location>
</feature>
<dbReference type="InterPro" id="IPR000719">
    <property type="entry name" value="Prot_kinase_dom"/>
</dbReference>
<dbReference type="InterPro" id="IPR020635">
    <property type="entry name" value="Tyr_kinase_cat_dom"/>
</dbReference>
<evidence type="ECO:0000256" key="1">
    <source>
        <dbReference type="ARBA" id="ARBA00022737"/>
    </source>
</evidence>
<dbReference type="Gene3D" id="3.30.200.20">
    <property type="entry name" value="Phosphorylase Kinase, domain 1"/>
    <property type="match status" value="1"/>
</dbReference>
<dbReference type="SMART" id="SM00248">
    <property type="entry name" value="ANK"/>
    <property type="match status" value="10"/>
</dbReference>
<dbReference type="Gene3D" id="1.25.40.20">
    <property type="entry name" value="Ankyrin repeat-containing domain"/>
    <property type="match status" value="3"/>
</dbReference>
<dbReference type="EMBL" id="OB665696">
    <property type="protein sequence ID" value="CAD7233131.1"/>
    <property type="molecule type" value="Genomic_DNA"/>
</dbReference>
<dbReference type="InterPro" id="IPR036770">
    <property type="entry name" value="Ankyrin_rpt-contain_sf"/>
</dbReference>
<keyword evidence="1" id="KW-0677">Repeat</keyword>
<dbReference type="InterPro" id="IPR011009">
    <property type="entry name" value="Kinase-like_dom_sf"/>
</dbReference>
<dbReference type="InterPro" id="IPR008266">
    <property type="entry name" value="Tyr_kinase_AS"/>
</dbReference>
<name>A0A7R8WM96_9CRUS</name>